<sequence>MRRKGGALGVVLGVALAVLLIGAVLTVLAIRGDISIDGITPKKVAGKVVEFGEFNAPALEVRDVVGDVSIVGANVSKITVKSNLPINVSLENGVLTVYCPTKKVGISHRNVCNDYRNGTVVVEVPEKLLGLRIDNVVGDVLVAAESTGVDVTDVVGEVRGTSRNDYHLSDIVGDVYLNVAEGATISDVVGDVKIAVPEGFGAALTAKDIVGDVTNTAAGKNGTVVVIVTDVVGDVEIKR</sequence>
<gene>
    <name evidence="1" type="ORF">FPV09_10785</name>
</gene>
<dbReference type="EMBL" id="CP041932">
    <property type="protein sequence ID" value="QEK15488.1"/>
    <property type="molecule type" value="Genomic_DNA"/>
</dbReference>
<evidence type="ECO:0008006" key="3">
    <source>
        <dbReference type="Google" id="ProtNLM"/>
    </source>
</evidence>
<evidence type="ECO:0000313" key="1">
    <source>
        <dbReference type="EMBL" id="QEK15488.1"/>
    </source>
</evidence>
<name>A0A5C0SQL3_9EURY</name>
<protein>
    <recommendedName>
        <fullName evidence="3">Adhesin domain-containing protein</fullName>
    </recommendedName>
</protein>
<dbReference type="Proteomes" id="UP000322631">
    <property type="component" value="Chromosome"/>
</dbReference>
<dbReference type="GeneID" id="41610346"/>
<evidence type="ECO:0000313" key="2">
    <source>
        <dbReference type="Proteomes" id="UP000322631"/>
    </source>
</evidence>
<accession>A0A5C0SQL3</accession>
<proteinExistence type="predicted"/>
<organism evidence="1 2">
    <name type="scientific">Thermococcus aciditolerans</name>
    <dbReference type="NCBI Taxonomy" id="2598455"/>
    <lineage>
        <taxon>Archaea</taxon>
        <taxon>Methanobacteriati</taxon>
        <taxon>Methanobacteriota</taxon>
        <taxon>Thermococci</taxon>
        <taxon>Thermococcales</taxon>
        <taxon>Thermococcaceae</taxon>
        <taxon>Thermococcus</taxon>
    </lineage>
</organism>
<reference evidence="1 2" key="1">
    <citation type="submission" date="2019-07" db="EMBL/GenBank/DDBJ databases">
        <title>Complete genome of Thermococcus acidophilus.</title>
        <authorList>
            <person name="Li X."/>
        </authorList>
    </citation>
    <scope>NUCLEOTIDE SEQUENCE [LARGE SCALE GENOMIC DNA]</scope>
    <source>
        <strain evidence="1 2">SY113</strain>
    </source>
</reference>
<dbReference type="RefSeq" id="WP_148883407.1">
    <property type="nucleotide sequence ID" value="NZ_CP041932.1"/>
</dbReference>
<dbReference type="AlphaFoldDB" id="A0A5C0SQL3"/>
<keyword evidence="2" id="KW-1185">Reference proteome</keyword>
<dbReference type="KEGG" id="them:FPV09_10785"/>